<feature type="domain" description="Apple" evidence="2">
    <location>
        <begin position="58"/>
        <end position="104"/>
    </location>
</feature>
<organism evidence="3 4">
    <name type="scientific">Amphibalanus amphitrite</name>
    <name type="common">Striped barnacle</name>
    <name type="synonym">Balanus amphitrite</name>
    <dbReference type="NCBI Taxonomy" id="1232801"/>
    <lineage>
        <taxon>Eukaryota</taxon>
        <taxon>Metazoa</taxon>
        <taxon>Ecdysozoa</taxon>
        <taxon>Arthropoda</taxon>
        <taxon>Crustacea</taxon>
        <taxon>Multicrustacea</taxon>
        <taxon>Cirripedia</taxon>
        <taxon>Thoracica</taxon>
        <taxon>Thoracicalcarea</taxon>
        <taxon>Balanomorpha</taxon>
        <taxon>Balanoidea</taxon>
        <taxon>Balanidae</taxon>
        <taxon>Amphibalaninae</taxon>
        <taxon>Amphibalanus</taxon>
    </lineage>
</organism>
<name>A0A6A4VCW3_AMPAM</name>
<comment type="caution">
    <text evidence="3">The sequence shown here is derived from an EMBL/GenBank/DDBJ whole genome shotgun (WGS) entry which is preliminary data.</text>
</comment>
<keyword evidence="4" id="KW-1185">Reference proteome</keyword>
<gene>
    <name evidence="3" type="ORF">FJT64_010392</name>
</gene>
<dbReference type="Pfam" id="PF00024">
    <property type="entry name" value="PAN_1"/>
    <property type="match status" value="1"/>
</dbReference>
<protein>
    <recommendedName>
        <fullName evidence="2">Apple domain-containing protein</fullName>
    </recommendedName>
</protein>
<feature type="chain" id="PRO_5025362506" description="Apple domain-containing protein" evidence="1">
    <location>
        <begin position="28"/>
        <end position="324"/>
    </location>
</feature>
<evidence type="ECO:0000259" key="2">
    <source>
        <dbReference type="Pfam" id="PF00024"/>
    </source>
</evidence>
<dbReference type="EMBL" id="VIIS01001878">
    <property type="protein sequence ID" value="KAF0291473.1"/>
    <property type="molecule type" value="Genomic_DNA"/>
</dbReference>
<accession>A0A6A4VCW3</accession>
<proteinExistence type="predicted"/>
<dbReference type="InterPro" id="IPR003609">
    <property type="entry name" value="Pan_app"/>
</dbReference>
<keyword evidence="1" id="KW-0732">Signal</keyword>
<reference evidence="3 4" key="1">
    <citation type="submission" date="2019-07" db="EMBL/GenBank/DDBJ databases">
        <title>Draft genome assembly of a fouling barnacle, Amphibalanus amphitrite (Darwin, 1854): The first reference genome for Thecostraca.</title>
        <authorList>
            <person name="Kim W."/>
        </authorList>
    </citation>
    <scope>NUCLEOTIDE SEQUENCE [LARGE SCALE GENOMIC DNA]</scope>
    <source>
        <strain evidence="3">SNU_AA5</strain>
        <tissue evidence="3">Soma without cirri and trophi</tissue>
    </source>
</reference>
<evidence type="ECO:0000313" key="4">
    <source>
        <dbReference type="Proteomes" id="UP000440578"/>
    </source>
</evidence>
<sequence length="324" mass="36195">MAGPPHCCAVTVLLSLPLLSLLWTSEACLETAWNSGRMDAGQQLQVLTIAPSQDASCTCCAHCHYRPRCASLSFNSATSECELYSSVASYSTLRPDYTRQWSYYVMPGRSESGQFCRQDADCTASGDFCRGRFCTALDKVTCRTVAETFGSIRHYAVEPPIFGWIDGKEISVVCWMTLSGKGYTNILWSANGFSFSYSTLMNYDLQPQIGARSILHLAEFLRESESDGSYHISVWSVTGGIWTELLSYEAPRDEPVLQLAPRANTWLNHRRHSTVHWNVSMLWMPYSGPTLLTTNRDDGQTTAGAMARTDGLIEYDELWISMLE</sequence>
<evidence type="ECO:0000313" key="3">
    <source>
        <dbReference type="EMBL" id="KAF0291473.1"/>
    </source>
</evidence>
<dbReference type="AlphaFoldDB" id="A0A6A4VCW3"/>
<evidence type="ECO:0000256" key="1">
    <source>
        <dbReference type="SAM" id="SignalP"/>
    </source>
</evidence>
<feature type="signal peptide" evidence="1">
    <location>
        <begin position="1"/>
        <end position="27"/>
    </location>
</feature>
<dbReference type="Proteomes" id="UP000440578">
    <property type="component" value="Unassembled WGS sequence"/>
</dbReference>